<sequence>MCVGEEFPSSHDKTWINDQQVSSIGDLNMFLSNTTDQVPKNIPTQFSISSPLKKSYFICKARIVEVLTQNGWYYVSCSRCNKKLENSAASLRCRQYVISNVTGIVSNVIVHYSYCVE</sequence>
<protein>
    <submittedName>
        <fullName evidence="1">(rape) hypothetical protein</fullName>
    </submittedName>
</protein>
<reference evidence="1" key="1">
    <citation type="submission" date="2021-01" db="EMBL/GenBank/DDBJ databases">
        <authorList>
            <consortium name="Genoscope - CEA"/>
            <person name="William W."/>
        </authorList>
    </citation>
    <scope>NUCLEOTIDE SEQUENCE</scope>
</reference>
<evidence type="ECO:0000313" key="1">
    <source>
        <dbReference type="EMBL" id="CAF1927642.1"/>
    </source>
</evidence>
<organism evidence="1">
    <name type="scientific">Brassica napus</name>
    <name type="common">Rape</name>
    <dbReference type="NCBI Taxonomy" id="3708"/>
    <lineage>
        <taxon>Eukaryota</taxon>
        <taxon>Viridiplantae</taxon>
        <taxon>Streptophyta</taxon>
        <taxon>Embryophyta</taxon>
        <taxon>Tracheophyta</taxon>
        <taxon>Spermatophyta</taxon>
        <taxon>Magnoliopsida</taxon>
        <taxon>eudicotyledons</taxon>
        <taxon>Gunneridae</taxon>
        <taxon>Pentapetalae</taxon>
        <taxon>rosids</taxon>
        <taxon>malvids</taxon>
        <taxon>Brassicales</taxon>
        <taxon>Brassicaceae</taxon>
        <taxon>Brassiceae</taxon>
        <taxon>Brassica</taxon>
    </lineage>
</organism>
<proteinExistence type="predicted"/>
<dbReference type="Gene3D" id="2.40.50.140">
    <property type="entry name" value="Nucleic acid-binding proteins"/>
    <property type="match status" value="1"/>
</dbReference>
<dbReference type="SUPFAM" id="SSF50249">
    <property type="entry name" value="Nucleic acid-binding proteins"/>
    <property type="match status" value="1"/>
</dbReference>
<dbReference type="EMBL" id="HG994369">
    <property type="protein sequence ID" value="CAF1927642.1"/>
    <property type="molecule type" value="Genomic_DNA"/>
</dbReference>
<dbReference type="AlphaFoldDB" id="A0A816KUW0"/>
<name>A0A816KUW0_BRANA</name>
<dbReference type="InterPro" id="IPR012340">
    <property type="entry name" value="NA-bd_OB-fold"/>
</dbReference>
<gene>
    <name evidence="1" type="ORF">DARMORV10_C05P21180.1</name>
</gene>
<accession>A0A816KUW0</accession>
<dbReference type="Proteomes" id="UP001295469">
    <property type="component" value="Chromosome C05"/>
</dbReference>